<dbReference type="EMBL" id="JAAGNN010000018">
    <property type="protein sequence ID" value="KAF4076998.1"/>
    <property type="molecule type" value="Genomic_DNA"/>
</dbReference>
<sequence length="147" mass="16310">MSEDVSRDVDHAASALSEIVAKKEKPKGVYFCDEGATWRTRRGGTTAPGYSEENAGYRHPALRRARKRIPVEEKRNSGGKQGTSGLVWTCHFEAGSERAVYSATSALWVRRSPGPGHTKFTNPRLFSAARKDLQCVEERAVRQSLCE</sequence>
<organism evidence="1 2">
    <name type="scientific">Ameiurus melas</name>
    <name type="common">Black bullhead</name>
    <name type="synonym">Silurus melas</name>
    <dbReference type="NCBI Taxonomy" id="219545"/>
    <lineage>
        <taxon>Eukaryota</taxon>
        <taxon>Metazoa</taxon>
        <taxon>Chordata</taxon>
        <taxon>Craniata</taxon>
        <taxon>Vertebrata</taxon>
        <taxon>Euteleostomi</taxon>
        <taxon>Actinopterygii</taxon>
        <taxon>Neopterygii</taxon>
        <taxon>Teleostei</taxon>
        <taxon>Ostariophysi</taxon>
        <taxon>Siluriformes</taxon>
        <taxon>Ictaluridae</taxon>
        <taxon>Ameiurus</taxon>
    </lineage>
</organism>
<evidence type="ECO:0000313" key="2">
    <source>
        <dbReference type="Proteomes" id="UP000593565"/>
    </source>
</evidence>
<comment type="caution">
    <text evidence="1">The sequence shown here is derived from an EMBL/GenBank/DDBJ whole genome shotgun (WGS) entry which is preliminary data.</text>
</comment>
<name>A0A7J6A6D5_AMEME</name>
<evidence type="ECO:0000313" key="1">
    <source>
        <dbReference type="EMBL" id="KAF4076998.1"/>
    </source>
</evidence>
<accession>A0A7J6A6D5</accession>
<proteinExistence type="predicted"/>
<protein>
    <submittedName>
        <fullName evidence="1">Uncharacterized protein</fullName>
    </submittedName>
</protein>
<reference evidence="1 2" key="1">
    <citation type="submission" date="2020-02" db="EMBL/GenBank/DDBJ databases">
        <title>A chromosome-scale genome assembly of the black bullhead catfish (Ameiurus melas).</title>
        <authorList>
            <person name="Wen M."/>
            <person name="Zham M."/>
            <person name="Cabau C."/>
            <person name="Klopp C."/>
            <person name="Donnadieu C."/>
            <person name="Roques C."/>
            <person name="Bouchez O."/>
            <person name="Lampietro C."/>
            <person name="Jouanno E."/>
            <person name="Herpin A."/>
            <person name="Louis A."/>
            <person name="Berthelot C."/>
            <person name="Parey E."/>
            <person name="Roest-Crollius H."/>
            <person name="Braasch I."/>
            <person name="Postlethwait J."/>
            <person name="Robinson-Rechavi M."/>
            <person name="Echchiki A."/>
            <person name="Begum T."/>
            <person name="Montfort J."/>
            <person name="Schartl M."/>
            <person name="Bobe J."/>
            <person name="Guiguen Y."/>
        </authorList>
    </citation>
    <scope>NUCLEOTIDE SEQUENCE [LARGE SCALE GENOMIC DNA]</scope>
    <source>
        <strain evidence="1">M_S1</strain>
        <tissue evidence="1">Blood</tissue>
    </source>
</reference>
<gene>
    <name evidence="1" type="ORF">AMELA_G00202940</name>
</gene>
<dbReference type="Proteomes" id="UP000593565">
    <property type="component" value="Unassembled WGS sequence"/>
</dbReference>
<dbReference type="AlphaFoldDB" id="A0A7J6A6D5"/>
<keyword evidence="2" id="KW-1185">Reference proteome</keyword>